<dbReference type="SMART" id="SM00928">
    <property type="entry name" value="NADH_4Fe-4S"/>
    <property type="match status" value="1"/>
</dbReference>
<dbReference type="Pfam" id="PF01257">
    <property type="entry name" value="2Fe-2S_thioredx"/>
    <property type="match status" value="1"/>
</dbReference>
<dbReference type="Pfam" id="PF10589">
    <property type="entry name" value="NADH_4Fe-4S"/>
    <property type="match status" value="1"/>
</dbReference>
<dbReference type="Gene3D" id="3.30.70.20">
    <property type="match status" value="1"/>
</dbReference>
<dbReference type="CDD" id="cd10549">
    <property type="entry name" value="MtMvhB_like"/>
    <property type="match status" value="1"/>
</dbReference>
<name>A0A101ES04_9THEM</name>
<dbReference type="InterPro" id="IPR037207">
    <property type="entry name" value="Nuop51_4Fe4S-bd_sf"/>
</dbReference>
<evidence type="ECO:0000256" key="1">
    <source>
        <dbReference type="ARBA" id="ARBA00007523"/>
    </source>
</evidence>
<dbReference type="PROSITE" id="PS00645">
    <property type="entry name" value="COMPLEX1_51K_2"/>
    <property type="match status" value="1"/>
</dbReference>
<dbReference type="AlphaFoldDB" id="A0A101ES04"/>
<dbReference type="SUPFAM" id="SSF142984">
    <property type="entry name" value="Nqo1 middle domain-like"/>
    <property type="match status" value="1"/>
</dbReference>
<dbReference type="EMBL" id="LGFG01000003">
    <property type="protein sequence ID" value="KUK23803.1"/>
    <property type="molecule type" value="Genomic_DNA"/>
</dbReference>
<dbReference type="OMA" id="CKQCTYC"/>
<dbReference type="Gene3D" id="6.10.250.1450">
    <property type="match status" value="1"/>
</dbReference>
<dbReference type="PANTHER" id="PTHR43578:SF2">
    <property type="entry name" value="BIFURCATING [FEFE] HYDROGENASE BETA SUBUNIT"/>
    <property type="match status" value="1"/>
</dbReference>
<dbReference type="RefSeq" id="WP_011943841.1">
    <property type="nucleotide sequence ID" value="NZ_DAITJQ010000001.1"/>
</dbReference>
<dbReference type="GO" id="GO:0008137">
    <property type="term" value="F:NADH dehydrogenase (ubiquinone) activity"/>
    <property type="evidence" value="ECO:0007669"/>
    <property type="project" value="InterPro"/>
</dbReference>
<reference evidence="6 7" key="1">
    <citation type="journal article" date="2015" name="MBio">
        <title>Genome-Resolved Metagenomic Analysis Reveals Roles for Candidate Phyla and Other Microbial Community Members in Biogeochemical Transformations in Oil Reservoirs.</title>
        <authorList>
            <person name="Hu P."/>
            <person name="Tom L."/>
            <person name="Singh A."/>
            <person name="Thomas B.C."/>
            <person name="Baker B.J."/>
            <person name="Piceno Y.M."/>
            <person name="Andersen G.L."/>
            <person name="Banfield J.F."/>
        </authorList>
    </citation>
    <scope>NUCLEOTIDE SEQUENCE [LARGE SCALE GENOMIC DNA]</scope>
    <source>
        <strain evidence="6">46_26</strain>
    </source>
</reference>
<dbReference type="PROSITE" id="PS51379">
    <property type="entry name" value="4FE4S_FER_2"/>
    <property type="match status" value="2"/>
</dbReference>
<evidence type="ECO:0000256" key="2">
    <source>
        <dbReference type="ARBA" id="ARBA00022485"/>
    </source>
</evidence>
<sequence length="626" mass="68649">MFKNAKEFVQYANKLKTLREKKLNGVSIYVCVGTGCTAKGALKVYSAFEEELKKRNLLGQVTLEKIDDDKVTLNRTGCCGRCSSGPLVKIMPYRFFYSNVVPEDVPEIVDRTVLKGEPIERLFLTDPLTGEKVPRIEDTTLFKNQDFYIMEAIGESECDSIEDYIARGGYESLVKALTSMTPEEIIETVKASGLRGRGGGGFPTGLKWEFTRKAQGDIKFVVCNGDEGDPGAFMNRTLLERDPHLVLEGMIIAGYAVGAQKGYAYIRAEYPFAVKMFKKAIEDARKLGLLGENILGTGFSFDLEVKEGAGAFVCGEETALLASIEGKRGMPRPKPPFPAQSGLWGKPTLINNVETYANIPRILRDGVENYRKRGTENSPGTKMFSVAGPLKATGIIEVEFGTTLRDIIYNICGGFVEGEEFKAVQIGGPSGACLSEDFIDMPLDYDTLKKADAMVGSGGIVVITKKTCMVEVARFFLDFTKRESCGKCVPCREGTMQAYNILEKFTHGKATYEDLKALEHLSKTIKTASLCGLGKTAPNPILSTLKLFREEYIAHIEGECPSGMCTAFKKYVINPDICKGCGLCARSCPQNAITGERGKPYTINQEKCVKCGLCASKCPFKAIELV</sequence>
<dbReference type="InterPro" id="IPR019575">
    <property type="entry name" value="Nuop51_4Fe4S-bd"/>
</dbReference>
<keyword evidence="5" id="KW-0411">Iron-sulfur</keyword>
<evidence type="ECO:0000313" key="6">
    <source>
        <dbReference type="EMBL" id="KUK23803.1"/>
    </source>
</evidence>
<keyword evidence="4" id="KW-0408">Iron</keyword>
<organism evidence="6 7">
    <name type="scientific">Thermotoga petrophila</name>
    <dbReference type="NCBI Taxonomy" id="93929"/>
    <lineage>
        <taxon>Bacteria</taxon>
        <taxon>Thermotogati</taxon>
        <taxon>Thermotogota</taxon>
        <taxon>Thermotogae</taxon>
        <taxon>Thermotogales</taxon>
        <taxon>Thermotogaceae</taxon>
        <taxon>Thermotoga</taxon>
    </lineage>
</organism>
<dbReference type="InterPro" id="IPR017896">
    <property type="entry name" value="4Fe4S_Fe-S-bd"/>
</dbReference>
<dbReference type="Proteomes" id="UP000058636">
    <property type="component" value="Unassembled WGS sequence"/>
</dbReference>
<dbReference type="GO" id="GO:0046872">
    <property type="term" value="F:metal ion binding"/>
    <property type="evidence" value="ECO:0007669"/>
    <property type="project" value="UniProtKB-KW"/>
</dbReference>
<dbReference type="InterPro" id="IPR001949">
    <property type="entry name" value="NADH-UbQ_OxRdtase_51kDa_CS"/>
</dbReference>
<proteinExistence type="inferred from homology"/>
<comment type="similarity">
    <text evidence="1">Belongs to the complex I 51 kDa subunit family.</text>
</comment>
<dbReference type="PROSITE" id="PS00198">
    <property type="entry name" value="4FE4S_FER_1"/>
    <property type="match status" value="2"/>
</dbReference>
<dbReference type="CDD" id="cd02980">
    <property type="entry name" value="TRX_Fd_family"/>
    <property type="match status" value="1"/>
</dbReference>
<dbReference type="PANTHER" id="PTHR43578">
    <property type="entry name" value="NADH-QUINONE OXIDOREDUCTASE SUBUNIT F"/>
    <property type="match status" value="1"/>
</dbReference>
<dbReference type="Gene3D" id="3.40.30.10">
    <property type="entry name" value="Glutaredoxin"/>
    <property type="match status" value="1"/>
</dbReference>
<keyword evidence="3" id="KW-0479">Metal-binding</keyword>
<dbReference type="SUPFAM" id="SSF140490">
    <property type="entry name" value="Nqo1C-terminal domain-like"/>
    <property type="match status" value="1"/>
</dbReference>
<dbReference type="PATRIC" id="fig|93930.3.peg.564"/>
<dbReference type="Gene3D" id="1.20.1440.230">
    <property type="entry name" value="NADH-ubiquinone oxidoreductase 51kDa subunit, iron-sulphur binding domain"/>
    <property type="match status" value="1"/>
</dbReference>
<dbReference type="Pfam" id="PF01512">
    <property type="entry name" value="Complex1_51K"/>
    <property type="match status" value="1"/>
</dbReference>
<dbReference type="SUPFAM" id="SSF142019">
    <property type="entry name" value="Nqo1 FMN-binding domain-like"/>
    <property type="match status" value="1"/>
</dbReference>
<evidence type="ECO:0000313" key="7">
    <source>
        <dbReference type="Proteomes" id="UP000058636"/>
    </source>
</evidence>
<dbReference type="GO" id="GO:0010181">
    <property type="term" value="F:FMN binding"/>
    <property type="evidence" value="ECO:0007669"/>
    <property type="project" value="InterPro"/>
</dbReference>
<dbReference type="Gene3D" id="3.10.20.600">
    <property type="match status" value="1"/>
</dbReference>
<dbReference type="Gene3D" id="3.40.50.11540">
    <property type="entry name" value="NADH-ubiquinone oxidoreductase 51kDa subunit"/>
    <property type="match status" value="1"/>
</dbReference>
<dbReference type="Pfam" id="PF14697">
    <property type="entry name" value="Fer4_21"/>
    <property type="match status" value="1"/>
</dbReference>
<dbReference type="InterPro" id="IPR017900">
    <property type="entry name" value="4Fe4S_Fe_S_CS"/>
</dbReference>
<protein>
    <submittedName>
        <fullName evidence="6">Fe-hydrogenase, subunit beta</fullName>
    </submittedName>
</protein>
<evidence type="ECO:0000256" key="3">
    <source>
        <dbReference type="ARBA" id="ARBA00022723"/>
    </source>
</evidence>
<comment type="caution">
    <text evidence="6">The sequence shown here is derived from an EMBL/GenBank/DDBJ whole genome shotgun (WGS) entry which is preliminary data.</text>
</comment>
<dbReference type="InterPro" id="IPR036249">
    <property type="entry name" value="Thioredoxin-like_sf"/>
</dbReference>
<evidence type="ECO:0000256" key="5">
    <source>
        <dbReference type="ARBA" id="ARBA00023014"/>
    </source>
</evidence>
<dbReference type="SUPFAM" id="SSF54862">
    <property type="entry name" value="4Fe-4S ferredoxins"/>
    <property type="match status" value="1"/>
</dbReference>
<dbReference type="SUPFAM" id="SSF52833">
    <property type="entry name" value="Thioredoxin-like"/>
    <property type="match status" value="1"/>
</dbReference>
<dbReference type="FunFam" id="1.20.1440.230:FF:000001">
    <property type="entry name" value="Mitochondrial NADH dehydrogenase flavoprotein 1"/>
    <property type="match status" value="1"/>
</dbReference>
<gene>
    <name evidence="6" type="ORF">XD57_0099</name>
</gene>
<evidence type="ECO:0000256" key="4">
    <source>
        <dbReference type="ARBA" id="ARBA00023004"/>
    </source>
</evidence>
<keyword evidence="2" id="KW-0004">4Fe-4S</keyword>
<dbReference type="GO" id="GO:0051539">
    <property type="term" value="F:4 iron, 4 sulfur cluster binding"/>
    <property type="evidence" value="ECO:0007669"/>
    <property type="project" value="UniProtKB-KW"/>
</dbReference>
<accession>A0A101ES04</accession>
<dbReference type="InterPro" id="IPR037225">
    <property type="entry name" value="Nuo51_FMN-bd_sf"/>
</dbReference>
<dbReference type="InterPro" id="IPR011538">
    <property type="entry name" value="Nuo51_FMN-bd"/>
</dbReference>
<dbReference type="FunFam" id="3.40.50.11540:FF:000001">
    <property type="entry name" value="NADH dehydrogenase [ubiquinone] flavoprotein 1, mitochondrial"/>
    <property type="match status" value="1"/>
</dbReference>